<reference evidence="4" key="1">
    <citation type="journal article" date="2015" name="Genome Announc.">
        <title>Draft genome sequence of the cellulolytic fungus Chaetomium globosum.</title>
        <authorList>
            <person name="Cuomo C.A."/>
            <person name="Untereiner W.A."/>
            <person name="Ma L.-J."/>
            <person name="Grabherr M."/>
            <person name="Birren B.W."/>
        </authorList>
    </citation>
    <scope>NUCLEOTIDE SEQUENCE [LARGE SCALE GENOMIC DNA]</scope>
    <source>
        <strain evidence="4">ATCC 6205 / CBS 148.51 / DSM 1962 / NBRC 6347 / NRRL 1970</strain>
    </source>
</reference>
<evidence type="ECO:0000313" key="4">
    <source>
        <dbReference type="Proteomes" id="UP000001056"/>
    </source>
</evidence>
<organism evidence="3 4">
    <name type="scientific">Chaetomium globosum (strain ATCC 6205 / CBS 148.51 / DSM 1962 / NBRC 6347 / NRRL 1970)</name>
    <name type="common">Soil fungus</name>
    <dbReference type="NCBI Taxonomy" id="306901"/>
    <lineage>
        <taxon>Eukaryota</taxon>
        <taxon>Fungi</taxon>
        <taxon>Dikarya</taxon>
        <taxon>Ascomycota</taxon>
        <taxon>Pezizomycotina</taxon>
        <taxon>Sordariomycetes</taxon>
        <taxon>Sordariomycetidae</taxon>
        <taxon>Sordariales</taxon>
        <taxon>Chaetomiaceae</taxon>
        <taxon>Chaetomium</taxon>
    </lineage>
</organism>
<dbReference type="InParanoid" id="Q2H871"/>
<protein>
    <recommendedName>
        <fullName evidence="2">Dynamin N-terminal domain-containing protein</fullName>
    </recommendedName>
</protein>
<dbReference type="eggNOG" id="KOG0446">
    <property type="taxonomic scope" value="Eukaryota"/>
</dbReference>
<dbReference type="AlphaFoldDB" id="Q2H871"/>
<name>Q2H871_CHAGB</name>
<dbReference type="GeneID" id="4389116"/>
<dbReference type="Gene3D" id="3.40.50.300">
    <property type="entry name" value="P-loop containing nucleotide triphosphate hydrolases"/>
    <property type="match status" value="1"/>
</dbReference>
<dbReference type="InterPro" id="IPR045063">
    <property type="entry name" value="Dynamin_N"/>
</dbReference>
<dbReference type="Pfam" id="PF00350">
    <property type="entry name" value="Dynamin_N"/>
    <property type="match status" value="1"/>
</dbReference>
<keyword evidence="4" id="KW-1185">Reference proteome</keyword>
<dbReference type="GO" id="GO:0003924">
    <property type="term" value="F:GTPase activity"/>
    <property type="evidence" value="ECO:0007669"/>
    <property type="project" value="TreeGrafter"/>
</dbReference>
<dbReference type="GO" id="GO:0005886">
    <property type="term" value="C:plasma membrane"/>
    <property type="evidence" value="ECO:0007669"/>
    <property type="project" value="TreeGrafter"/>
</dbReference>
<evidence type="ECO:0000313" key="3">
    <source>
        <dbReference type="EMBL" id="EAQ91648.1"/>
    </source>
</evidence>
<dbReference type="Proteomes" id="UP000001056">
    <property type="component" value="Unassembled WGS sequence"/>
</dbReference>
<dbReference type="OrthoDB" id="5061070at2759"/>
<dbReference type="STRING" id="306901.Q2H871"/>
<dbReference type="GO" id="GO:0005874">
    <property type="term" value="C:microtubule"/>
    <property type="evidence" value="ECO:0007669"/>
    <property type="project" value="TreeGrafter"/>
</dbReference>
<feature type="region of interest" description="Disordered" evidence="1">
    <location>
        <begin position="1"/>
        <end position="34"/>
    </location>
</feature>
<evidence type="ECO:0000259" key="2">
    <source>
        <dbReference type="Pfam" id="PF00350"/>
    </source>
</evidence>
<dbReference type="SUPFAM" id="SSF52540">
    <property type="entry name" value="P-loop containing nucleoside triphosphate hydrolases"/>
    <property type="match status" value="1"/>
</dbReference>
<proteinExistence type="predicted"/>
<evidence type="ECO:0000256" key="1">
    <source>
        <dbReference type="SAM" id="MobiDB-lite"/>
    </source>
</evidence>
<gene>
    <name evidence="3" type="ORF">CHGG_03583</name>
</gene>
<dbReference type="GO" id="GO:0005737">
    <property type="term" value="C:cytoplasm"/>
    <property type="evidence" value="ECO:0007669"/>
    <property type="project" value="TreeGrafter"/>
</dbReference>
<dbReference type="RefSeq" id="XP_001230099.1">
    <property type="nucleotide sequence ID" value="XM_001230098.1"/>
</dbReference>
<dbReference type="InterPro" id="IPR022812">
    <property type="entry name" value="Dynamin"/>
</dbReference>
<dbReference type="VEuPathDB" id="FungiDB:CHGG_03583"/>
<dbReference type="GO" id="GO:0008017">
    <property type="term" value="F:microtubule binding"/>
    <property type="evidence" value="ECO:0007669"/>
    <property type="project" value="TreeGrafter"/>
</dbReference>
<dbReference type="EMBL" id="CH408030">
    <property type="protein sequence ID" value="EAQ91648.1"/>
    <property type="molecule type" value="Genomic_DNA"/>
</dbReference>
<feature type="domain" description="Dynamin N-terminal" evidence="2">
    <location>
        <begin position="248"/>
        <end position="347"/>
    </location>
</feature>
<dbReference type="GO" id="GO:0031623">
    <property type="term" value="P:receptor internalization"/>
    <property type="evidence" value="ECO:0007669"/>
    <property type="project" value="TreeGrafter"/>
</dbReference>
<dbReference type="PANTHER" id="PTHR11566:SF131">
    <property type="entry name" value="GTPASE, PUTATIVE (AFU_ORTHOLOGUE AFUA_6G07630)-RELATED"/>
    <property type="match status" value="1"/>
</dbReference>
<dbReference type="HOGENOM" id="CLU_741855_0_0_1"/>
<dbReference type="PANTHER" id="PTHR11566">
    <property type="entry name" value="DYNAMIN"/>
    <property type="match status" value="1"/>
</dbReference>
<accession>Q2H871</accession>
<dbReference type="InterPro" id="IPR027417">
    <property type="entry name" value="P-loop_NTPase"/>
</dbReference>
<sequence length="373" mass="41541">MAESAQTEAADEEAGMRDGGMQKQERSSESQGPDAKCGLAAFLRRSDWPGVKALNGPCTSTAKTNCEMPIRGSRMQMTPDFEMLSREVERRKKPKFYSEKSTVQHAMAFLTKEPGVPPGIRGKAVREVQWQGQTFAGPLASVPLTTPHYGTGRITAFVAPPGPLDFSRCGICRDMTRMNLRAAVLDDARWGPSPLRRCQLQLCYMASRDHFIEIVLRCAQVAILNPSTHYQVFIPKLKGEASDNTREQHLEQVKKKEERSEAQFSPNTRALEVKGPDLVDLNFYDFPGVFITARRSEEIFLERVVQNLTREYISLPSAIILCAVPMNQDTENSLALKVIRGQHAQNRGLGVMTNWPLAGQPCPGLRHRPGSTN</sequence>